<evidence type="ECO:0000259" key="9">
    <source>
        <dbReference type="Pfam" id="PF09335"/>
    </source>
</evidence>
<keyword evidence="4 8" id="KW-0812">Transmembrane</keyword>
<keyword evidence="6 8" id="KW-0472">Membrane</keyword>
<comment type="subcellular location">
    <subcellularLocation>
        <location evidence="1">Cell membrane</location>
        <topology evidence="1">Multi-pass membrane protein</topology>
    </subcellularLocation>
</comment>
<evidence type="ECO:0000256" key="7">
    <source>
        <dbReference type="SAM" id="MobiDB-lite"/>
    </source>
</evidence>
<feature type="region of interest" description="Disordered" evidence="7">
    <location>
        <begin position="237"/>
        <end position="256"/>
    </location>
</feature>
<evidence type="ECO:0000256" key="4">
    <source>
        <dbReference type="ARBA" id="ARBA00022692"/>
    </source>
</evidence>
<comment type="similarity">
    <text evidence="2">Belongs to the DedA family.</text>
</comment>
<feature type="transmembrane region" description="Helical" evidence="8">
    <location>
        <begin position="207"/>
        <end position="231"/>
    </location>
</feature>
<dbReference type="RefSeq" id="WP_370443264.1">
    <property type="nucleotide sequence ID" value="NZ_JBGFTU010000050.1"/>
</dbReference>
<feature type="transmembrane region" description="Helical" evidence="8">
    <location>
        <begin position="175"/>
        <end position="201"/>
    </location>
</feature>
<evidence type="ECO:0000256" key="1">
    <source>
        <dbReference type="ARBA" id="ARBA00004651"/>
    </source>
</evidence>
<comment type="caution">
    <text evidence="10">The sequence shown here is derived from an EMBL/GenBank/DDBJ whole genome shotgun (WGS) entry which is preliminary data.</text>
</comment>
<keyword evidence="11" id="KW-1185">Reference proteome</keyword>
<name>A0ABV4H8N1_9ACTN</name>
<dbReference type="InterPro" id="IPR051311">
    <property type="entry name" value="DedA_domain"/>
</dbReference>
<sequence length="256" mass="26789">MAASTARAASAGLAGPDVAAGPARFTEAISSADSPVAGLKGLTGFFAHLIDRMGEPGVGVLTFVETVVPPVPSEVVLPLSGFLAQQGRLSLVWVLIASVLGSVAGAWLFYALGAALGLQRSIAVLAKVPLLDAEDLQHAADWFHRHGRGSVFFGRFVPGVRSLISLPAGADRMPWLTFTLATAAGSVLWNSALVAAGYALGTQWNSVGHYVGTISNIVLIALIAIAIALLARRTHQRRRRTAEHPSEQTNPSQRSN</sequence>
<gene>
    <name evidence="10" type="ORF">AB2L27_20085</name>
</gene>
<evidence type="ECO:0000313" key="10">
    <source>
        <dbReference type="EMBL" id="MEZ0167058.1"/>
    </source>
</evidence>
<dbReference type="Proteomes" id="UP001565927">
    <property type="component" value="Unassembled WGS sequence"/>
</dbReference>
<dbReference type="PANTHER" id="PTHR42709">
    <property type="entry name" value="ALKALINE PHOSPHATASE LIKE PROTEIN"/>
    <property type="match status" value="1"/>
</dbReference>
<feature type="domain" description="VTT" evidence="9">
    <location>
        <begin position="71"/>
        <end position="198"/>
    </location>
</feature>
<organism evidence="10 11">
    <name type="scientific">Kineococcus halophytocola</name>
    <dbReference type="NCBI Taxonomy" id="3234027"/>
    <lineage>
        <taxon>Bacteria</taxon>
        <taxon>Bacillati</taxon>
        <taxon>Actinomycetota</taxon>
        <taxon>Actinomycetes</taxon>
        <taxon>Kineosporiales</taxon>
        <taxon>Kineosporiaceae</taxon>
        <taxon>Kineococcus</taxon>
    </lineage>
</organism>
<dbReference type="EMBL" id="JBGFTU010000050">
    <property type="protein sequence ID" value="MEZ0167058.1"/>
    <property type="molecule type" value="Genomic_DNA"/>
</dbReference>
<evidence type="ECO:0000256" key="5">
    <source>
        <dbReference type="ARBA" id="ARBA00022989"/>
    </source>
</evidence>
<evidence type="ECO:0000256" key="2">
    <source>
        <dbReference type="ARBA" id="ARBA00010792"/>
    </source>
</evidence>
<keyword evidence="5 8" id="KW-1133">Transmembrane helix</keyword>
<evidence type="ECO:0000256" key="3">
    <source>
        <dbReference type="ARBA" id="ARBA00022475"/>
    </source>
</evidence>
<protein>
    <submittedName>
        <fullName evidence="10">DedA family protein</fullName>
    </submittedName>
</protein>
<feature type="compositionally biased region" description="Polar residues" evidence="7">
    <location>
        <begin position="247"/>
        <end position="256"/>
    </location>
</feature>
<keyword evidence="3" id="KW-1003">Cell membrane</keyword>
<proteinExistence type="inferred from homology"/>
<reference evidence="10 11" key="1">
    <citation type="submission" date="2024-07" db="EMBL/GenBank/DDBJ databases">
        <authorList>
            <person name="Thanompreechachai J."/>
            <person name="Duangmal K."/>
        </authorList>
    </citation>
    <scope>NUCLEOTIDE SEQUENCE [LARGE SCALE GENOMIC DNA]</scope>
    <source>
        <strain evidence="10 11">LSe6-4</strain>
    </source>
</reference>
<dbReference type="InterPro" id="IPR032816">
    <property type="entry name" value="VTT_dom"/>
</dbReference>
<evidence type="ECO:0000256" key="8">
    <source>
        <dbReference type="SAM" id="Phobius"/>
    </source>
</evidence>
<evidence type="ECO:0000256" key="6">
    <source>
        <dbReference type="ARBA" id="ARBA00023136"/>
    </source>
</evidence>
<accession>A0ABV4H8N1</accession>
<dbReference type="PANTHER" id="PTHR42709:SF6">
    <property type="entry name" value="UNDECAPRENYL PHOSPHATE TRANSPORTER A"/>
    <property type="match status" value="1"/>
</dbReference>
<evidence type="ECO:0000313" key="11">
    <source>
        <dbReference type="Proteomes" id="UP001565927"/>
    </source>
</evidence>
<feature type="transmembrane region" description="Helical" evidence="8">
    <location>
        <begin position="91"/>
        <end position="112"/>
    </location>
</feature>
<dbReference type="Pfam" id="PF09335">
    <property type="entry name" value="VTT_dom"/>
    <property type="match status" value="1"/>
</dbReference>